<organism evidence="1 2">
    <name type="scientific">Kalanchoe fedtschenkoi</name>
    <name type="common">Lavender scallops</name>
    <name type="synonym">South American air plant</name>
    <dbReference type="NCBI Taxonomy" id="63787"/>
    <lineage>
        <taxon>Eukaryota</taxon>
        <taxon>Viridiplantae</taxon>
        <taxon>Streptophyta</taxon>
        <taxon>Embryophyta</taxon>
        <taxon>Tracheophyta</taxon>
        <taxon>Spermatophyta</taxon>
        <taxon>Magnoliopsida</taxon>
        <taxon>eudicotyledons</taxon>
        <taxon>Gunneridae</taxon>
        <taxon>Pentapetalae</taxon>
        <taxon>Saxifragales</taxon>
        <taxon>Crassulaceae</taxon>
        <taxon>Kalanchoe</taxon>
    </lineage>
</organism>
<proteinExistence type="predicted"/>
<evidence type="ECO:0000313" key="1">
    <source>
        <dbReference type="EnsemblPlants" id="Kaladp0098s0038.1.v1.1"/>
    </source>
</evidence>
<name>A0A7N1A6X1_KALFE</name>
<accession>A0A7N1A6X1</accession>
<reference evidence="1" key="1">
    <citation type="submission" date="2021-01" db="UniProtKB">
        <authorList>
            <consortium name="EnsemblPlants"/>
        </authorList>
    </citation>
    <scope>IDENTIFICATION</scope>
</reference>
<dbReference type="Proteomes" id="UP000594263">
    <property type="component" value="Unplaced"/>
</dbReference>
<evidence type="ECO:0000313" key="2">
    <source>
        <dbReference type="Proteomes" id="UP000594263"/>
    </source>
</evidence>
<dbReference type="AlphaFoldDB" id="A0A7N1A6X1"/>
<dbReference type="EnsemblPlants" id="Kaladp0098s0038.1.v1.1">
    <property type="protein sequence ID" value="Kaladp0098s0038.1.v1.1"/>
    <property type="gene ID" value="Kaladp0098s0038.v1.1"/>
</dbReference>
<protein>
    <submittedName>
        <fullName evidence="1">Uncharacterized protein</fullName>
    </submittedName>
</protein>
<keyword evidence="2" id="KW-1185">Reference proteome</keyword>
<dbReference type="Gramene" id="Kaladp0098s0038.1.v1.1">
    <property type="protein sequence ID" value="Kaladp0098s0038.1.v1.1"/>
    <property type="gene ID" value="Kaladp0098s0038.v1.1"/>
</dbReference>
<sequence length="32" mass="3828">MMIDREYLRKKRVSRAATSIQRLHLKRSVVGQ</sequence>